<dbReference type="Proteomes" id="UP000265520">
    <property type="component" value="Unassembled WGS sequence"/>
</dbReference>
<protein>
    <submittedName>
        <fullName evidence="1">Protein PROTON GRADIENT REGULATION 5 chloroplastic-like</fullName>
    </submittedName>
</protein>
<accession>A0A392NNM2</accession>
<sequence>VITEFCKSIGADAKQRQGLIRLAKKNGEWLGFLA</sequence>
<dbReference type="EMBL" id="LXQA010046207">
    <property type="protein sequence ID" value="MCI01461.1"/>
    <property type="molecule type" value="Genomic_DNA"/>
</dbReference>
<proteinExistence type="predicted"/>
<organism evidence="1 2">
    <name type="scientific">Trifolium medium</name>
    <dbReference type="NCBI Taxonomy" id="97028"/>
    <lineage>
        <taxon>Eukaryota</taxon>
        <taxon>Viridiplantae</taxon>
        <taxon>Streptophyta</taxon>
        <taxon>Embryophyta</taxon>
        <taxon>Tracheophyta</taxon>
        <taxon>Spermatophyta</taxon>
        <taxon>Magnoliopsida</taxon>
        <taxon>eudicotyledons</taxon>
        <taxon>Gunneridae</taxon>
        <taxon>Pentapetalae</taxon>
        <taxon>rosids</taxon>
        <taxon>fabids</taxon>
        <taxon>Fabales</taxon>
        <taxon>Fabaceae</taxon>
        <taxon>Papilionoideae</taxon>
        <taxon>50 kb inversion clade</taxon>
        <taxon>NPAAA clade</taxon>
        <taxon>Hologalegina</taxon>
        <taxon>IRL clade</taxon>
        <taxon>Trifolieae</taxon>
        <taxon>Trifolium</taxon>
    </lineage>
</organism>
<dbReference type="GO" id="GO:0009773">
    <property type="term" value="P:photosynthetic electron transport in photosystem I"/>
    <property type="evidence" value="ECO:0007669"/>
    <property type="project" value="InterPro"/>
</dbReference>
<reference evidence="1 2" key="1">
    <citation type="journal article" date="2018" name="Front. Plant Sci.">
        <title>Red Clover (Trifolium pratense) and Zigzag Clover (T. medium) - A Picture of Genomic Similarities and Differences.</title>
        <authorList>
            <person name="Dluhosova J."/>
            <person name="Istvanek J."/>
            <person name="Nedelnik J."/>
            <person name="Repkova J."/>
        </authorList>
    </citation>
    <scope>NUCLEOTIDE SEQUENCE [LARGE SCALE GENOMIC DNA]</scope>
    <source>
        <strain evidence="2">cv. 10/8</strain>
        <tissue evidence="1">Leaf</tissue>
    </source>
</reference>
<dbReference type="AlphaFoldDB" id="A0A392NNM2"/>
<comment type="caution">
    <text evidence="1">The sequence shown here is derived from an EMBL/GenBank/DDBJ whole genome shotgun (WGS) entry which is preliminary data.</text>
</comment>
<evidence type="ECO:0000313" key="1">
    <source>
        <dbReference type="EMBL" id="MCI01461.1"/>
    </source>
</evidence>
<dbReference type="GO" id="GO:0009644">
    <property type="term" value="P:response to high light intensity"/>
    <property type="evidence" value="ECO:0007669"/>
    <property type="project" value="InterPro"/>
</dbReference>
<dbReference type="GO" id="GO:0009507">
    <property type="term" value="C:chloroplast"/>
    <property type="evidence" value="ECO:0007669"/>
    <property type="project" value="TreeGrafter"/>
</dbReference>
<dbReference type="PANTHER" id="PTHR35709">
    <property type="entry name" value="PROTEIN PROTON GRADIENT REGULATION 5, CHLOROPLASTIC"/>
    <property type="match status" value="1"/>
</dbReference>
<dbReference type="GO" id="GO:0009055">
    <property type="term" value="F:electron transfer activity"/>
    <property type="evidence" value="ECO:0007669"/>
    <property type="project" value="TreeGrafter"/>
</dbReference>
<dbReference type="PANTHER" id="PTHR35709:SF1">
    <property type="entry name" value="PROTEIN PROTON GRADIENT REGULATION 5, CHLOROPLASTIC"/>
    <property type="match status" value="1"/>
</dbReference>
<name>A0A392NNM2_9FABA</name>
<evidence type="ECO:0000313" key="2">
    <source>
        <dbReference type="Proteomes" id="UP000265520"/>
    </source>
</evidence>
<feature type="non-terminal residue" evidence="1">
    <location>
        <position position="1"/>
    </location>
</feature>
<dbReference type="InterPro" id="IPR037497">
    <property type="entry name" value="PGR5"/>
</dbReference>
<keyword evidence="2" id="KW-1185">Reference proteome</keyword>